<protein>
    <submittedName>
        <fullName evidence="1 3">Uncharacterized protein</fullName>
    </submittedName>
</protein>
<accession>A0A183SID1</accession>
<evidence type="ECO:0000313" key="1">
    <source>
        <dbReference type="EMBL" id="VDL90364.1"/>
    </source>
</evidence>
<gene>
    <name evidence="1" type="ORF">SSLN_LOCUS3979</name>
</gene>
<organism evidence="3">
    <name type="scientific">Schistocephalus solidus</name>
    <name type="common">Tapeworm</name>
    <dbReference type="NCBI Taxonomy" id="70667"/>
    <lineage>
        <taxon>Eukaryota</taxon>
        <taxon>Metazoa</taxon>
        <taxon>Spiralia</taxon>
        <taxon>Lophotrochozoa</taxon>
        <taxon>Platyhelminthes</taxon>
        <taxon>Cestoda</taxon>
        <taxon>Eucestoda</taxon>
        <taxon>Diphyllobothriidea</taxon>
        <taxon>Diphyllobothriidae</taxon>
        <taxon>Schistocephalus</taxon>
    </lineage>
</organism>
<proteinExistence type="predicted"/>
<keyword evidence="2" id="KW-1185">Reference proteome</keyword>
<dbReference type="Proteomes" id="UP000275846">
    <property type="component" value="Unassembled WGS sequence"/>
</dbReference>
<reference evidence="1 2" key="2">
    <citation type="submission" date="2018-11" db="EMBL/GenBank/DDBJ databases">
        <authorList>
            <consortium name="Pathogen Informatics"/>
        </authorList>
    </citation>
    <scope>NUCLEOTIDE SEQUENCE [LARGE SCALE GENOMIC DNA]</scope>
    <source>
        <strain evidence="1 2">NST_G2</strain>
    </source>
</reference>
<evidence type="ECO:0000313" key="2">
    <source>
        <dbReference type="Proteomes" id="UP000275846"/>
    </source>
</evidence>
<dbReference type="EMBL" id="UYSU01032708">
    <property type="protein sequence ID" value="VDL90364.1"/>
    <property type="molecule type" value="Genomic_DNA"/>
</dbReference>
<dbReference type="AlphaFoldDB" id="A0A183SID1"/>
<sequence length="177" mass="19749">MVSIGAVGHRAELRITLASVTTGSCRIGTTRSDLTEGQHPDVPFTVLKLRGRAFVVNAPVAASNWYQTLTCGSSNNQITEKLEDLNAPDDNATVESRWCQLRNVIQSTAMEVLGHAHRQHQDSFDDNDAAISILLPEKNGLQQVHMDLRTDATKASFFRCRCLVQQRLREMQDAWMI</sequence>
<evidence type="ECO:0000313" key="3">
    <source>
        <dbReference type="WBParaSite" id="SSLN_0000412101-mRNA-1"/>
    </source>
</evidence>
<dbReference type="WBParaSite" id="SSLN_0000412101-mRNA-1">
    <property type="protein sequence ID" value="SSLN_0000412101-mRNA-1"/>
    <property type="gene ID" value="SSLN_0000412101"/>
</dbReference>
<name>A0A183SID1_SCHSO</name>
<reference evidence="3" key="1">
    <citation type="submission" date="2016-06" db="UniProtKB">
        <authorList>
            <consortium name="WormBaseParasite"/>
        </authorList>
    </citation>
    <scope>IDENTIFICATION</scope>
</reference>